<sequence>MPQWRSRPGAQCRSNLCSYADRGSRQRDRPGATVNRPLLFLDVDGPLNPYAAKPERRPDGYTTLRVPWIGGHEEDRGLSSRRRSLRVWLNPEHGRFLLRLGFELCWATTWMDDANRWIAPTLGLPELPFVDFGDVLLRERSDGVHWKTAPLVKYAGGRSFAWVDDEQSERDQVYVTAHHLGSALLHHVDPRVGLREDDFDTLTHFARNLDTLRTVG</sequence>
<dbReference type="Proteomes" id="UP000002968">
    <property type="component" value="Unassembled WGS sequence"/>
</dbReference>
<evidence type="ECO:0000313" key="2">
    <source>
        <dbReference type="Proteomes" id="UP000002968"/>
    </source>
</evidence>
<protein>
    <submittedName>
        <fullName evidence="1">Secreted protein</fullName>
    </submittedName>
</protein>
<reference evidence="1" key="1">
    <citation type="submission" date="2009-02" db="EMBL/GenBank/DDBJ databases">
        <title>Annotation of Streptomyces griseoflavus strain Tu4000.</title>
        <authorList>
            <consortium name="The Broad Institute Genome Sequencing Platform"/>
            <consortium name="Broad Institute Microbial Sequencing Center"/>
            <person name="Fischbach M."/>
            <person name="Godfrey P."/>
            <person name="Ward D."/>
            <person name="Young S."/>
            <person name="Zeng Q."/>
            <person name="Koehrsen M."/>
            <person name="Alvarado L."/>
            <person name="Berlin A.M."/>
            <person name="Bochicchio J."/>
            <person name="Borenstein D."/>
            <person name="Chapman S.B."/>
            <person name="Chen Z."/>
            <person name="Engels R."/>
            <person name="Freedman E."/>
            <person name="Gellesch M."/>
            <person name="Goldberg J."/>
            <person name="Griggs A."/>
            <person name="Gujja S."/>
            <person name="Heilman E.R."/>
            <person name="Heiman D.I."/>
            <person name="Hepburn T.A."/>
            <person name="Howarth C."/>
            <person name="Jen D."/>
            <person name="Larson L."/>
            <person name="Lewis B."/>
            <person name="Mehta T."/>
            <person name="Park D."/>
            <person name="Pearson M."/>
            <person name="Richards J."/>
            <person name="Roberts A."/>
            <person name="Saif S."/>
            <person name="Shea T.D."/>
            <person name="Shenoy N."/>
            <person name="Sisk P."/>
            <person name="Stolte C."/>
            <person name="Sykes S.N."/>
            <person name="Thomson T."/>
            <person name="Walk T."/>
            <person name="White J."/>
            <person name="Yandava C."/>
            <person name="Straight P."/>
            <person name="Clardy J."/>
            <person name="Hung D."/>
            <person name="Kolter R."/>
            <person name="Mekalanos J."/>
            <person name="Walker S."/>
            <person name="Walsh C.T."/>
            <person name="Wieland-Brown L.C."/>
            <person name="Haas B."/>
            <person name="Nusbaum C."/>
            <person name="Birren B."/>
        </authorList>
    </citation>
    <scope>NUCLEOTIDE SEQUENCE [LARGE SCALE GENOMIC DNA]</scope>
    <source>
        <strain evidence="1">Tu4000</strain>
    </source>
</reference>
<dbReference type="STRING" id="467200.SSRG_00149"/>
<name>D9XKI3_9ACTN</name>
<organism evidence="1 2">
    <name type="scientific">Streptomyces griseoflavus Tu4000</name>
    <dbReference type="NCBI Taxonomy" id="467200"/>
    <lineage>
        <taxon>Bacteria</taxon>
        <taxon>Bacillati</taxon>
        <taxon>Actinomycetota</taxon>
        <taxon>Actinomycetes</taxon>
        <taxon>Kitasatosporales</taxon>
        <taxon>Streptomycetaceae</taxon>
        <taxon>Streptomyces</taxon>
    </lineage>
</organism>
<gene>
    <name evidence="1" type="ORF">SSRG_00149</name>
</gene>
<evidence type="ECO:0000313" key="1">
    <source>
        <dbReference type="EMBL" id="EFL37345.1"/>
    </source>
</evidence>
<keyword evidence="2" id="KW-1185">Reference proteome</keyword>
<dbReference type="AlphaFoldDB" id="D9XKI3"/>
<dbReference type="HOGENOM" id="CLU_101802_0_0_11"/>
<dbReference type="EMBL" id="GG657758">
    <property type="protein sequence ID" value="EFL37345.1"/>
    <property type="molecule type" value="Genomic_DNA"/>
</dbReference>
<accession>D9XKI3</accession>
<proteinExistence type="predicted"/>